<feature type="region of interest" description="Disordered" evidence="1">
    <location>
        <begin position="221"/>
        <end position="254"/>
    </location>
</feature>
<feature type="region of interest" description="Disordered" evidence="1">
    <location>
        <begin position="161"/>
        <end position="183"/>
    </location>
</feature>
<dbReference type="EMBL" id="JAWRVI010000008">
    <property type="protein sequence ID" value="KAK4092545.1"/>
    <property type="molecule type" value="Genomic_DNA"/>
</dbReference>
<feature type="compositionally biased region" description="Basic and acidic residues" evidence="1">
    <location>
        <begin position="1"/>
        <end position="12"/>
    </location>
</feature>
<keyword evidence="3" id="KW-1185">Reference proteome</keyword>
<organism evidence="2 3">
    <name type="scientific">Purpureocillium lilacinum</name>
    <name type="common">Paecilomyces lilacinus</name>
    <dbReference type="NCBI Taxonomy" id="33203"/>
    <lineage>
        <taxon>Eukaryota</taxon>
        <taxon>Fungi</taxon>
        <taxon>Dikarya</taxon>
        <taxon>Ascomycota</taxon>
        <taxon>Pezizomycotina</taxon>
        <taxon>Sordariomycetes</taxon>
        <taxon>Hypocreomycetidae</taxon>
        <taxon>Hypocreales</taxon>
        <taxon>Ophiocordycipitaceae</taxon>
        <taxon>Purpureocillium</taxon>
    </lineage>
</organism>
<sequence>MTPRPRLRESERVPSGGPGWEDDPGASLRSSRGGAKGRRLSRRWMMDVWKSPAPPPLASRDSTLPQLRDGAWALVPEGPLCLYLRLPEAPRAAVAVAPGRKASDVAPPNWTSAHSGGQGAVLSDIESDWALLIAAVQPAVGSRQSVYSLHRGATSTFERENMAEMERSEKPKSSVKAGGVAHEPRRRCMYEALTQHRRLGPGEPKPSGPRGAMVAAIPLSHHHVDDDGERTRPMPAPADRDPDERWRAGASKAERHTSHAACIFSAAVQLHPPPTALASVAVT</sequence>
<feature type="compositionally biased region" description="Basic and acidic residues" evidence="1">
    <location>
        <begin position="222"/>
        <end position="254"/>
    </location>
</feature>
<evidence type="ECO:0000313" key="3">
    <source>
        <dbReference type="Proteomes" id="UP001287286"/>
    </source>
</evidence>
<evidence type="ECO:0000256" key="1">
    <source>
        <dbReference type="SAM" id="MobiDB-lite"/>
    </source>
</evidence>
<accession>A0ABR0C8K2</accession>
<proteinExistence type="predicted"/>
<protein>
    <submittedName>
        <fullName evidence="2">Uncharacterized protein</fullName>
    </submittedName>
</protein>
<evidence type="ECO:0000313" key="2">
    <source>
        <dbReference type="EMBL" id="KAK4092545.1"/>
    </source>
</evidence>
<dbReference type="Proteomes" id="UP001287286">
    <property type="component" value="Unassembled WGS sequence"/>
</dbReference>
<gene>
    <name evidence="2" type="ORF">Purlil1_3166</name>
</gene>
<name>A0ABR0C8K2_PURLI</name>
<feature type="region of interest" description="Disordered" evidence="1">
    <location>
        <begin position="1"/>
        <end position="40"/>
    </location>
</feature>
<feature type="compositionally biased region" description="Basic and acidic residues" evidence="1">
    <location>
        <begin position="161"/>
        <end position="172"/>
    </location>
</feature>
<reference evidence="2 3" key="1">
    <citation type="journal article" date="2024" name="Microbiol. Resour. Announc.">
        <title>Genome annotations for the ascomycete fungi Trichoderma harzianum, Trichoderma aggressivum, and Purpureocillium lilacinum.</title>
        <authorList>
            <person name="Beijen E.P.W."/>
            <person name="Ohm R.A."/>
        </authorList>
    </citation>
    <scope>NUCLEOTIDE SEQUENCE [LARGE SCALE GENOMIC DNA]</scope>
    <source>
        <strain evidence="2 3">CBS 150709</strain>
    </source>
</reference>
<comment type="caution">
    <text evidence="2">The sequence shown here is derived from an EMBL/GenBank/DDBJ whole genome shotgun (WGS) entry which is preliminary data.</text>
</comment>